<organism evidence="2 3">
    <name type="scientific">Vibrio maritimus</name>
    <dbReference type="NCBI Taxonomy" id="990268"/>
    <lineage>
        <taxon>Bacteria</taxon>
        <taxon>Pseudomonadati</taxon>
        <taxon>Pseudomonadota</taxon>
        <taxon>Gammaproteobacteria</taxon>
        <taxon>Vibrionales</taxon>
        <taxon>Vibrionaceae</taxon>
        <taxon>Vibrio</taxon>
    </lineage>
</organism>
<sequence>MQNKDNRRNTLQKPTRQNKPRRQLDAHEYMLLTAKREQKEMRFDLNKSSIYGQVVNFDKFSVIVLDKRTKREVAIFKSA</sequence>
<dbReference type="EMBL" id="BBMR01000017">
    <property type="protein sequence ID" value="GAL22920.1"/>
    <property type="molecule type" value="Genomic_DNA"/>
</dbReference>
<reference evidence="2 3" key="1">
    <citation type="submission" date="2014-09" db="EMBL/GenBank/DDBJ databases">
        <title>Vibrio maritimus JCM 19235. (C45) whole genome shotgun sequence.</title>
        <authorList>
            <person name="Sawabe T."/>
            <person name="Meirelles P."/>
            <person name="Nakanishi M."/>
            <person name="Sayaka M."/>
            <person name="Hattori M."/>
            <person name="Ohkuma M."/>
        </authorList>
    </citation>
    <scope>NUCLEOTIDE SEQUENCE [LARGE SCALE GENOMIC DNA]</scope>
    <source>
        <strain evidence="3">JCM19235</strain>
    </source>
</reference>
<dbReference type="STRING" id="990268.JCM19235_1221"/>
<proteinExistence type="predicted"/>
<dbReference type="Proteomes" id="UP000029228">
    <property type="component" value="Unassembled WGS sequence"/>
</dbReference>
<protein>
    <submittedName>
        <fullName evidence="2">Uncharacterized protein</fullName>
    </submittedName>
</protein>
<gene>
    <name evidence="2" type="ORF">JCM19235_1221</name>
</gene>
<accession>A0A090S5D0</accession>
<evidence type="ECO:0000256" key="1">
    <source>
        <dbReference type="SAM" id="MobiDB-lite"/>
    </source>
</evidence>
<evidence type="ECO:0000313" key="3">
    <source>
        <dbReference type="Proteomes" id="UP000029228"/>
    </source>
</evidence>
<evidence type="ECO:0000313" key="2">
    <source>
        <dbReference type="EMBL" id="GAL22920.1"/>
    </source>
</evidence>
<feature type="region of interest" description="Disordered" evidence="1">
    <location>
        <begin position="1"/>
        <end position="24"/>
    </location>
</feature>
<dbReference type="AlphaFoldDB" id="A0A090S5D0"/>
<keyword evidence="3" id="KW-1185">Reference proteome</keyword>
<name>A0A090S5D0_9VIBR</name>
<comment type="caution">
    <text evidence="2">The sequence shown here is derived from an EMBL/GenBank/DDBJ whole genome shotgun (WGS) entry which is preliminary data.</text>
</comment>